<proteinExistence type="predicted"/>
<evidence type="ECO:0000313" key="1">
    <source>
        <dbReference type="EMBL" id="KAJ5151261.1"/>
    </source>
</evidence>
<comment type="caution">
    <text evidence="1">The sequence shown here is derived from an EMBL/GenBank/DDBJ whole genome shotgun (WGS) entry which is preliminary data.</text>
</comment>
<dbReference type="AlphaFoldDB" id="A0A9W9HMT3"/>
<dbReference type="OrthoDB" id="3545468at2759"/>
<organism evidence="1 2">
    <name type="scientific">Penicillium canariense</name>
    <dbReference type="NCBI Taxonomy" id="189055"/>
    <lineage>
        <taxon>Eukaryota</taxon>
        <taxon>Fungi</taxon>
        <taxon>Dikarya</taxon>
        <taxon>Ascomycota</taxon>
        <taxon>Pezizomycotina</taxon>
        <taxon>Eurotiomycetes</taxon>
        <taxon>Eurotiomycetidae</taxon>
        <taxon>Eurotiales</taxon>
        <taxon>Aspergillaceae</taxon>
        <taxon>Penicillium</taxon>
    </lineage>
</organism>
<protein>
    <submittedName>
        <fullName evidence="1">Uncharacterized protein</fullName>
    </submittedName>
</protein>
<keyword evidence="2" id="KW-1185">Reference proteome</keyword>
<gene>
    <name evidence="1" type="ORF">N7482_010513</name>
</gene>
<dbReference type="RefSeq" id="XP_056538594.1">
    <property type="nucleotide sequence ID" value="XM_056692637.1"/>
</dbReference>
<dbReference type="GeneID" id="81431813"/>
<dbReference type="EMBL" id="JAPQKN010000008">
    <property type="protein sequence ID" value="KAJ5151261.1"/>
    <property type="molecule type" value="Genomic_DNA"/>
</dbReference>
<evidence type="ECO:0000313" key="2">
    <source>
        <dbReference type="Proteomes" id="UP001149163"/>
    </source>
</evidence>
<sequence>MAGPWIVEVNQCLNTTTPHNHFTIKGLSSEAVYFLQRVIPQRGLLKRPGQLPLRCNDVTSSFESNVPSGVSGYEWKSISITEYPYSGQLVWCLGQYSLPIQAYKHYVDGAKQDGLFLGAHNVSTWGLKLQYGSASSGG</sequence>
<name>A0A9W9HMT3_9EURO</name>
<reference evidence="1" key="1">
    <citation type="submission" date="2022-11" db="EMBL/GenBank/DDBJ databases">
        <authorList>
            <person name="Petersen C."/>
        </authorList>
    </citation>
    <scope>NUCLEOTIDE SEQUENCE</scope>
    <source>
        <strain evidence="1">IBT 26290</strain>
    </source>
</reference>
<dbReference type="Proteomes" id="UP001149163">
    <property type="component" value="Unassembled WGS sequence"/>
</dbReference>
<accession>A0A9W9HMT3</accession>
<reference evidence="1" key="2">
    <citation type="journal article" date="2023" name="IMA Fungus">
        <title>Comparative genomic study of the Penicillium genus elucidates a diverse pangenome and 15 lateral gene transfer events.</title>
        <authorList>
            <person name="Petersen C."/>
            <person name="Sorensen T."/>
            <person name="Nielsen M.R."/>
            <person name="Sondergaard T.E."/>
            <person name="Sorensen J.L."/>
            <person name="Fitzpatrick D.A."/>
            <person name="Frisvad J.C."/>
            <person name="Nielsen K.L."/>
        </authorList>
    </citation>
    <scope>NUCLEOTIDE SEQUENCE</scope>
    <source>
        <strain evidence="1">IBT 26290</strain>
    </source>
</reference>